<dbReference type="PANTHER" id="PTHR22946:SF12">
    <property type="entry name" value="CONIDIAL PIGMENT BIOSYNTHESIS PROTEIN AYG1 (AFU_ORTHOLOGUE AFUA_2G17550)"/>
    <property type="match status" value="1"/>
</dbReference>
<evidence type="ECO:0000259" key="1">
    <source>
        <dbReference type="Pfam" id="PF00326"/>
    </source>
</evidence>
<feature type="domain" description="Peptidase S9 prolyl oligopeptidase catalytic" evidence="1">
    <location>
        <begin position="77"/>
        <end position="170"/>
    </location>
</feature>
<dbReference type="PANTHER" id="PTHR22946">
    <property type="entry name" value="DIENELACTONE HYDROLASE DOMAIN-CONTAINING PROTEIN-RELATED"/>
    <property type="match status" value="1"/>
</dbReference>
<accession>A0A2V1DFZ2</accession>
<protein>
    <submittedName>
        <fullName evidence="2">Alpha/beta-hydrolase</fullName>
    </submittedName>
</protein>
<proteinExistence type="predicted"/>
<dbReference type="InterPro" id="IPR001375">
    <property type="entry name" value="Peptidase_S9_cat"/>
</dbReference>
<dbReference type="OrthoDB" id="249703at2759"/>
<dbReference type="GO" id="GO:0008236">
    <property type="term" value="F:serine-type peptidase activity"/>
    <property type="evidence" value="ECO:0007669"/>
    <property type="project" value="InterPro"/>
</dbReference>
<dbReference type="Gene3D" id="3.40.50.1820">
    <property type="entry name" value="alpha/beta hydrolase"/>
    <property type="match status" value="1"/>
</dbReference>
<evidence type="ECO:0000313" key="3">
    <source>
        <dbReference type="Proteomes" id="UP000244855"/>
    </source>
</evidence>
<organism evidence="2 3">
    <name type="scientific">Periconia macrospinosa</name>
    <dbReference type="NCBI Taxonomy" id="97972"/>
    <lineage>
        <taxon>Eukaryota</taxon>
        <taxon>Fungi</taxon>
        <taxon>Dikarya</taxon>
        <taxon>Ascomycota</taxon>
        <taxon>Pezizomycotina</taxon>
        <taxon>Dothideomycetes</taxon>
        <taxon>Pleosporomycetidae</taxon>
        <taxon>Pleosporales</taxon>
        <taxon>Massarineae</taxon>
        <taxon>Periconiaceae</taxon>
        <taxon>Periconia</taxon>
    </lineage>
</organism>
<keyword evidence="2" id="KW-0378">Hydrolase</keyword>
<dbReference type="EMBL" id="KZ805474">
    <property type="protein sequence ID" value="PVH96119.1"/>
    <property type="molecule type" value="Genomic_DNA"/>
</dbReference>
<reference evidence="2 3" key="1">
    <citation type="journal article" date="2018" name="Sci. Rep.">
        <title>Comparative genomics provides insights into the lifestyle and reveals functional heterogeneity of dark septate endophytic fungi.</title>
        <authorList>
            <person name="Knapp D.G."/>
            <person name="Nemeth J.B."/>
            <person name="Barry K."/>
            <person name="Hainaut M."/>
            <person name="Henrissat B."/>
            <person name="Johnson J."/>
            <person name="Kuo A."/>
            <person name="Lim J.H.P."/>
            <person name="Lipzen A."/>
            <person name="Nolan M."/>
            <person name="Ohm R.A."/>
            <person name="Tamas L."/>
            <person name="Grigoriev I.V."/>
            <person name="Spatafora J.W."/>
            <person name="Nagy L.G."/>
            <person name="Kovacs G.M."/>
        </authorList>
    </citation>
    <scope>NUCLEOTIDE SEQUENCE [LARGE SCALE GENOMIC DNA]</scope>
    <source>
        <strain evidence="2 3">DSE2036</strain>
    </source>
</reference>
<gene>
    <name evidence="2" type="ORF">DM02DRAFT_617447</name>
</gene>
<keyword evidence="3" id="KW-1185">Reference proteome</keyword>
<evidence type="ECO:0000313" key="2">
    <source>
        <dbReference type="EMBL" id="PVH96119.1"/>
    </source>
</evidence>
<dbReference type="Proteomes" id="UP000244855">
    <property type="component" value="Unassembled WGS sequence"/>
</dbReference>
<dbReference type="Pfam" id="PF00326">
    <property type="entry name" value="Peptidase_S9"/>
    <property type="match status" value="1"/>
</dbReference>
<dbReference type="GO" id="GO:0006508">
    <property type="term" value="P:proteolysis"/>
    <property type="evidence" value="ECO:0007669"/>
    <property type="project" value="InterPro"/>
</dbReference>
<name>A0A2V1DFZ2_9PLEO</name>
<dbReference type="InterPro" id="IPR029058">
    <property type="entry name" value="AB_hydrolase_fold"/>
</dbReference>
<dbReference type="AlphaFoldDB" id="A0A2V1DFZ2"/>
<dbReference type="STRING" id="97972.A0A2V1DFZ2"/>
<sequence length="308" mass="33831">MRECYSLWRTYFDKANALLDIPGTHHTIPTPHGFSMPAILFRAAGATRETPRPLLIIGGGFESSMEETFHVSGFAALERGYNVLIYEGPGHRGLVNQGVGFVFDWEKAVTPIMDFVVGGKEDGEFGFVDTEKIGLMGMSMGGYLAARAAAFEPRLAAVMCIDGVYSMLEPALNIVPEVCDAWEAGDAAAFDAIFEADREKWGTGRRWFHDDLLYTFCTDSGFEAFKVCERMTLEGGVAGKVKMPAYIGDAADDLFFEGQPERVKSEMGANATLKEFRSELGAHLHCQSGALVYMNQDMLEWFAGVVGH</sequence>
<dbReference type="InterPro" id="IPR050261">
    <property type="entry name" value="FrsA_esterase"/>
</dbReference>
<dbReference type="SUPFAM" id="SSF53474">
    <property type="entry name" value="alpha/beta-Hydrolases"/>
    <property type="match status" value="1"/>
</dbReference>